<dbReference type="RefSeq" id="WP_058271512.1">
    <property type="nucleotide sequence ID" value="NZ_CANMAM010000001.1"/>
</dbReference>
<evidence type="ECO:0000256" key="1">
    <source>
        <dbReference type="ARBA" id="ARBA00022723"/>
    </source>
</evidence>
<evidence type="ECO:0000256" key="2">
    <source>
        <dbReference type="ARBA" id="ARBA00022737"/>
    </source>
</evidence>
<feature type="domain" description="EF-hand" evidence="3">
    <location>
        <begin position="233"/>
        <end position="261"/>
    </location>
</feature>
<feature type="domain" description="EF-hand" evidence="3">
    <location>
        <begin position="90"/>
        <end position="125"/>
    </location>
</feature>
<evidence type="ECO:0000313" key="5">
    <source>
        <dbReference type="Proteomes" id="UP000050786"/>
    </source>
</evidence>
<dbReference type="PANTHER" id="PTHR10891">
    <property type="entry name" value="EF-HAND CALCIUM-BINDING DOMAIN CONTAINING PROTEIN"/>
    <property type="match status" value="1"/>
</dbReference>
<dbReference type="InterPro" id="IPR039647">
    <property type="entry name" value="EF_hand_pair_protein_CML-like"/>
</dbReference>
<dbReference type="SMART" id="SM00054">
    <property type="entry name" value="EFh"/>
    <property type="match status" value="4"/>
</dbReference>
<reference evidence="5" key="1">
    <citation type="submission" date="2015-09" db="EMBL/GenBank/DDBJ databases">
        <authorList>
            <person name="Rodrigo-Torres L."/>
            <person name="Arahal D.R."/>
        </authorList>
    </citation>
    <scope>NUCLEOTIDE SEQUENCE [LARGE SCALE GENOMIC DNA]</scope>
    <source>
        <strain evidence="5">CECT 4293</strain>
    </source>
</reference>
<sequence length="261" mass="29141">MTKKSETLEIRVSYELKSKLADLSEQRGSSMSELVRGVIDRELAGPSPDTVGEDEMPIRTLSRFAPKTLYLLPVLLLAGLYWGSAQTPAQATPMARIFFAELDRDGDGVITEPELYQFLTEEEGLIVGDDCDVTEESCTPEAIAAEEINRADSNADGHVEYSEFEIFYLAERAVEFLEYDADENGVVSPDEFVAMEVRDLIEFPDPEMDEPLSAECLTMVESDKIEGIAKACIPAHELRMVMAEFDADFDGRVTLREFLQN</sequence>
<keyword evidence="2" id="KW-0677">Repeat</keyword>
<dbReference type="InterPro" id="IPR011992">
    <property type="entry name" value="EF-hand-dom_pair"/>
</dbReference>
<evidence type="ECO:0000259" key="3">
    <source>
        <dbReference type="PROSITE" id="PS50222"/>
    </source>
</evidence>
<dbReference type="SUPFAM" id="SSF47473">
    <property type="entry name" value="EF-hand"/>
    <property type="match status" value="1"/>
</dbReference>
<dbReference type="GO" id="GO:0005509">
    <property type="term" value="F:calcium ion binding"/>
    <property type="evidence" value="ECO:0007669"/>
    <property type="project" value="InterPro"/>
</dbReference>
<dbReference type="InterPro" id="IPR018247">
    <property type="entry name" value="EF_Hand_1_Ca_BS"/>
</dbReference>
<keyword evidence="5" id="KW-1185">Reference proteome</keyword>
<organism evidence="4 5">
    <name type="scientific">Ruegeria atlantica</name>
    <dbReference type="NCBI Taxonomy" id="81569"/>
    <lineage>
        <taxon>Bacteria</taxon>
        <taxon>Pseudomonadati</taxon>
        <taxon>Pseudomonadota</taxon>
        <taxon>Alphaproteobacteria</taxon>
        <taxon>Rhodobacterales</taxon>
        <taxon>Roseobacteraceae</taxon>
        <taxon>Ruegeria</taxon>
    </lineage>
</organism>
<dbReference type="PROSITE" id="PS00018">
    <property type="entry name" value="EF_HAND_1"/>
    <property type="match status" value="3"/>
</dbReference>
<dbReference type="PROSITE" id="PS50222">
    <property type="entry name" value="EF_HAND_2"/>
    <property type="match status" value="2"/>
</dbReference>
<dbReference type="Pfam" id="PF13202">
    <property type="entry name" value="EF-hand_5"/>
    <property type="match status" value="3"/>
</dbReference>
<proteinExistence type="predicted"/>
<accession>A0A0P1E0X1</accession>
<protein>
    <submittedName>
        <fullName evidence="4">EF hand</fullName>
    </submittedName>
</protein>
<gene>
    <name evidence="4" type="ORF">RUM4293_00254</name>
</gene>
<dbReference type="Gene3D" id="1.10.238.10">
    <property type="entry name" value="EF-hand"/>
    <property type="match status" value="2"/>
</dbReference>
<name>A0A0P1E0X1_9RHOB</name>
<dbReference type="InterPro" id="IPR002048">
    <property type="entry name" value="EF_hand_dom"/>
</dbReference>
<dbReference type="EMBL" id="CYPS01000008">
    <property type="protein sequence ID" value="CUH41383.1"/>
    <property type="molecule type" value="Genomic_DNA"/>
</dbReference>
<dbReference type="AlphaFoldDB" id="A0A0P1E0X1"/>
<dbReference type="Proteomes" id="UP000050786">
    <property type="component" value="Unassembled WGS sequence"/>
</dbReference>
<evidence type="ECO:0000313" key="4">
    <source>
        <dbReference type="EMBL" id="CUH41383.1"/>
    </source>
</evidence>
<keyword evidence="1" id="KW-0479">Metal-binding</keyword>